<dbReference type="PANTHER" id="PTHR38537">
    <property type="entry name" value="JITTERBUG, ISOFORM N"/>
    <property type="match status" value="1"/>
</dbReference>
<dbReference type="GO" id="GO:0030036">
    <property type="term" value="P:actin cytoskeleton organization"/>
    <property type="evidence" value="ECO:0007669"/>
    <property type="project" value="InterPro"/>
</dbReference>
<dbReference type="AlphaFoldDB" id="A0A8T1V2E0"/>
<dbReference type="EMBL" id="JAGDFM010001161">
    <property type="protein sequence ID" value="KAG7375452.1"/>
    <property type="molecule type" value="Genomic_DNA"/>
</dbReference>
<dbReference type="GO" id="GO:0051015">
    <property type="term" value="F:actin filament binding"/>
    <property type="evidence" value="ECO:0007669"/>
    <property type="project" value="InterPro"/>
</dbReference>
<keyword evidence="1" id="KW-0677">Repeat</keyword>
<comment type="caution">
    <text evidence="3">The sequence shown here is derived from an EMBL/GenBank/DDBJ whole genome shotgun (WGS) entry which is preliminary data.</text>
</comment>
<dbReference type="Pfam" id="PF00630">
    <property type="entry name" value="Filamin"/>
    <property type="match status" value="1"/>
</dbReference>
<evidence type="ECO:0000313" key="4">
    <source>
        <dbReference type="Proteomes" id="UP000694044"/>
    </source>
</evidence>
<evidence type="ECO:0000256" key="1">
    <source>
        <dbReference type="ARBA" id="ARBA00022737"/>
    </source>
</evidence>
<reference evidence="3" key="1">
    <citation type="submission" date="2021-02" db="EMBL/GenBank/DDBJ databases">
        <authorList>
            <person name="Palmer J.M."/>
        </authorList>
    </citation>
    <scope>NUCLEOTIDE SEQUENCE</scope>
    <source>
        <strain evidence="3">SCRP734</strain>
    </source>
</reference>
<protein>
    <submittedName>
        <fullName evidence="3">Uncharacterized protein</fullName>
    </submittedName>
</protein>
<proteinExistence type="predicted"/>
<name>A0A8T1V2E0_9STRA</name>
<dbReference type="Proteomes" id="UP000694044">
    <property type="component" value="Unassembled WGS sequence"/>
</dbReference>
<dbReference type="InterPro" id="IPR017868">
    <property type="entry name" value="Filamin/ABP280_repeat-like"/>
</dbReference>
<feature type="repeat" description="Filamin" evidence="2">
    <location>
        <begin position="119"/>
        <end position="151"/>
    </location>
</feature>
<dbReference type="InterPro" id="IPR001298">
    <property type="entry name" value="Filamin/ABP280_rpt"/>
</dbReference>
<organism evidence="3 4">
    <name type="scientific">Phytophthora pseudosyringae</name>
    <dbReference type="NCBI Taxonomy" id="221518"/>
    <lineage>
        <taxon>Eukaryota</taxon>
        <taxon>Sar</taxon>
        <taxon>Stramenopiles</taxon>
        <taxon>Oomycota</taxon>
        <taxon>Peronosporomycetes</taxon>
        <taxon>Peronosporales</taxon>
        <taxon>Peronosporaceae</taxon>
        <taxon>Phytophthora</taxon>
    </lineage>
</organism>
<dbReference type="PROSITE" id="PS50194">
    <property type="entry name" value="FILAMIN_REPEAT"/>
    <property type="match status" value="2"/>
</dbReference>
<accession>A0A8T1V2E0</accession>
<dbReference type="SMART" id="SM00557">
    <property type="entry name" value="IG_FLMN"/>
    <property type="match status" value="1"/>
</dbReference>
<gene>
    <name evidence="3" type="ORF">PHYPSEUDO_001183</name>
</gene>
<dbReference type="PANTHER" id="PTHR38537:SF8">
    <property type="entry name" value="FILAMIN-A"/>
    <property type="match status" value="1"/>
</dbReference>
<sequence>MDVIPVQRLFSGTHIQNSPFTNVVVTSALTASAKLSASTLRNDGSSTSPALRVIAGETFVFSVLPRDAYGNRRRSREQHGNRHDVIAARLTLATDRSLGGLGTKTEDALVSWNGGLDVFRVLARPQRAGDYSMSVEINSVALVASPFTVAVVPAQLNAARCVLSGSGLLAGRIAGQLVDVALETRDLYANRIYAGGLINLKLQAILSSSIVPTVVTGQIVDNADGTYKFTYTPRVVGSYRVSVTWKGIQLHNSPYAITVVPSSTVGPTSSAQGPP</sequence>
<dbReference type="OrthoDB" id="442731at2759"/>
<evidence type="ECO:0000313" key="3">
    <source>
        <dbReference type="EMBL" id="KAG7375452.1"/>
    </source>
</evidence>
<keyword evidence="4" id="KW-1185">Reference proteome</keyword>
<dbReference type="InterPro" id="IPR044801">
    <property type="entry name" value="Filamin"/>
</dbReference>
<evidence type="ECO:0000256" key="2">
    <source>
        <dbReference type="PROSITE-ProRule" id="PRU00087"/>
    </source>
</evidence>
<feature type="repeat" description="Filamin" evidence="2">
    <location>
        <begin position="153"/>
        <end position="259"/>
    </location>
</feature>